<dbReference type="EMBL" id="JAHLQL010000008">
    <property type="protein sequence ID" value="MBU5593290.1"/>
    <property type="molecule type" value="Genomic_DNA"/>
</dbReference>
<comment type="caution">
    <text evidence="2">The sequence shown here is derived from an EMBL/GenBank/DDBJ whole genome shotgun (WGS) entry which is preliminary data.</text>
</comment>
<reference evidence="2 3" key="1">
    <citation type="submission" date="2021-06" db="EMBL/GenBank/DDBJ databases">
        <authorList>
            <person name="Sun Q."/>
            <person name="Li D."/>
        </authorList>
    </citation>
    <scope>NUCLEOTIDE SEQUENCE [LARGE SCALE GENOMIC DNA]</scope>
    <source>
        <strain evidence="2 3">MSJ-4</strain>
    </source>
</reference>
<name>A0ABS6F4G4_9CLOT</name>
<protein>
    <submittedName>
        <fullName evidence="2">DUF1659 domain-containing protein</fullName>
    </submittedName>
</protein>
<accession>A0ABS6F4G4</accession>
<dbReference type="Pfam" id="PF07872">
    <property type="entry name" value="DUF1659"/>
    <property type="match status" value="1"/>
</dbReference>
<keyword evidence="3" id="KW-1185">Reference proteome</keyword>
<dbReference type="Proteomes" id="UP000736583">
    <property type="component" value="Unassembled WGS sequence"/>
</dbReference>
<proteinExistence type="predicted"/>
<dbReference type="RefSeq" id="WP_032123153.1">
    <property type="nucleotide sequence ID" value="NZ_JAHLQL010000008.1"/>
</dbReference>
<sequence>MAITKNLIKNAVVMKYNTGMVDEKGKDIVKTYRLSNIKPEATEEEILAMCKDFNKVLKHSVHMLLREYQENIKES</sequence>
<organism evidence="2 3">
    <name type="scientific">Clostridium simiarum</name>
    <dbReference type="NCBI Taxonomy" id="2841506"/>
    <lineage>
        <taxon>Bacteria</taxon>
        <taxon>Bacillati</taxon>
        <taxon>Bacillota</taxon>
        <taxon>Clostridia</taxon>
        <taxon>Eubacteriales</taxon>
        <taxon>Clostridiaceae</taxon>
        <taxon>Clostridium</taxon>
    </lineage>
</organism>
<evidence type="ECO:0000313" key="3">
    <source>
        <dbReference type="Proteomes" id="UP000736583"/>
    </source>
</evidence>
<evidence type="ECO:0000259" key="1">
    <source>
        <dbReference type="Pfam" id="PF07872"/>
    </source>
</evidence>
<evidence type="ECO:0000313" key="2">
    <source>
        <dbReference type="EMBL" id="MBU5593290.1"/>
    </source>
</evidence>
<gene>
    <name evidence="2" type="ORF">KQI89_16190</name>
</gene>
<dbReference type="InterPro" id="IPR012454">
    <property type="entry name" value="DUF1659"/>
</dbReference>
<feature type="domain" description="DUF1659" evidence="1">
    <location>
        <begin position="2"/>
        <end position="72"/>
    </location>
</feature>